<name>A0ABY0MWZ5_9PSED</name>
<keyword evidence="3" id="KW-1185">Reference proteome</keyword>
<evidence type="ECO:0000313" key="2">
    <source>
        <dbReference type="EMBL" id="SDE62580.1"/>
    </source>
</evidence>
<organism evidence="2 3">
    <name type="scientific">Pseudomonas extremaustralis</name>
    <dbReference type="NCBI Taxonomy" id="359110"/>
    <lineage>
        <taxon>Bacteria</taxon>
        <taxon>Pseudomonadati</taxon>
        <taxon>Pseudomonadota</taxon>
        <taxon>Gammaproteobacteria</taxon>
        <taxon>Pseudomonadales</taxon>
        <taxon>Pseudomonadaceae</taxon>
        <taxon>Pseudomonas</taxon>
    </lineage>
</organism>
<reference evidence="2 3" key="1">
    <citation type="submission" date="2016-10" db="EMBL/GenBank/DDBJ databases">
        <authorList>
            <person name="Varghese N."/>
            <person name="Submissions S."/>
        </authorList>
    </citation>
    <scope>NUCLEOTIDE SEQUENCE [LARGE SCALE GENOMIC DNA]</scope>
    <source>
        <strain evidence="2 3">DSM 17835</strain>
    </source>
</reference>
<dbReference type="RefSeq" id="WP_231998132.1">
    <property type="nucleotide sequence ID" value="NZ_LT629689.1"/>
</dbReference>
<evidence type="ECO:0008006" key="4">
    <source>
        <dbReference type="Google" id="ProtNLM"/>
    </source>
</evidence>
<accession>A0ABY0MWZ5</accession>
<protein>
    <recommendedName>
        <fullName evidence="4">Tail fiber protein</fullName>
    </recommendedName>
</protein>
<dbReference type="Proteomes" id="UP000182858">
    <property type="component" value="Chromosome I"/>
</dbReference>
<feature type="region of interest" description="Disordered" evidence="1">
    <location>
        <begin position="181"/>
        <end position="205"/>
    </location>
</feature>
<evidence type="ECO:0000256" key="1">
    <source>
        <dbReference type="SAM" id="MobiDB-lite"/>
    </source>
</evidence>
<dbReference type="GeneID" id="78557696"/>
<gene>
    <name evidence="2" type="ORF">SAMN05216591_0416</name>
</gene>
<evidence type="ECO:0000313" key="3">
    <source>
        <dbReference type="Proteomes" id="UP000182858"/>
    </source>
</evidence>
<proteinExistence type="predicted"/>
<dbReference type="EMBL" id="LT629689">
    <property type="protein sequence ID" value="SDE62580.1"/>
    <property type="molecule type" value="Genomic_DNA"/>
</dbReference>
<sequence>MTWYKTGTVAVTAGSNAVIGSGTSFIANSRVGDAFRGPDGEWYEVTNIASDTALSIAPNYQGTTLAAGGYSLAPMQGYVKDSADALRAATQVIASGVADMQDQVAAATEAAASAGQSKTVAAEQAGIASAAADASAENKNAAQLAAQQSGLSAQASAAAADRAETAKTSIIQSEQAAAASATAAEDSADRAEQATLGKADSGENNDITSLHALTSGGFDLIRQGIAPMVGATPTVAGTKGLVPVASVADRMKVLSGAGTWVPLPTGAAWGAITGLITAQADLIAELSKYQLKSDIVPANQIVAGGSFTPVAPPVLTNANNVTSVTRTSAGLFVINLPRQIKPGFKVFCSAASNSGVYFNAMQIESGGSDVATSTITLFNSPGAGSNQLIDSAAGRARFIIVGEWA</sequence>